<evidence type="ECO:0000313" key="2">
    <source>
        <dbReference type="Proteomes" id="UP000572528"/>
    </source>
</evidence>
<dbReference type="EMBL" id="JACBXV010000157">
    <property type="protein sequence ID" value="NYS69857.1"/>
    <property type="molecule type" value="Genomic_DNA"/>
</dbReference>
<dbReference type="Proteomes" id="UP000572528">
    <property type="component" value="Unassembled WGS sequence"/>
</dbReference>
<protein>
    <submittedName>
        <fullName evidence="1">Uncharacterized protein</fullName>
    </submittedName>
</protein>
<dbReference type="RefSeq" id="WP_179901117.1">
    <property type="nucleotide sequence ID" value="NZ_JACBXV010000157.1"/>
</dbReference>
<name>A0A853EKJ7_9ACTO</name>
<comment type="caution">
    <text evidence="1">The sequence shown here is derived from an EMBL/GenBank/DDBJ whole genome shotgun (WGS) entry which is preliminary data.</text>
</comment>
<proteinExistence type="predicted"/>
<organism evidence="1 2">
    <name type="scientific">Actinomyces bowdenii</name>
    <dbReference type="NCBI Taxonomy" id="131109"/>
    <lineage>
        <taxon>Bacteria</taxon>
        <taxon>Bacillati</taxon>
        <taxon>Actinomycetota</taxon>
        <taxon>Actinomycetes</taxon>
        <taxon>Actinomycetales</taxon>
        <taxon>Actinomycetaceae</taxon>
        <taxon>Actinomyces</taxon>
    </lineage>
</organism>
<evidence type="ECO:0000313" key="1">
    <source>
        <dbReference type="EMBL" id="NYS69857.1"/>
    </source>
</evidence>
<reference evidence="1 2" key="1">
    <citation type="submission" date="2020-07" db="EMBL/GenBank/DDBJ databases">
        <title>MOT database genomes.</title>
        <authorList>
            <person name="Joseph S."/>
            <person name="Aduse-Opoku J."/>
            <person name="Hashim A."/>
            <person name="Wade W."/>
            <person name="Curtis M."/>
        </authorList>
    </citation>
    <scope>NUCLEOTIDE SEQUENCE [LARGE SCALE GENOMIC DNA]</scope>
    <source>
        <strain evidence="1 2">WMus004</strain>
    </source>
</reference>
<dbReference type="AlphaFoldDB" id="A0A853EKJ7"/>
<accession>A0A853EKJ7</accession>
<sequence length="169" mass="18020">MSLFSWPDSWWSNGGVAADRSRGSFTWTGATGTIGVYTARATGRIAPSYLARVRYTATGPTQVGFQAARYARPGGVQPLGIESLATAVLPASPQERTHEIELRVSTSGLGSWRPIIHPRTAGIVILGVEILPKAGDGMRVLLADGSQGALRVMEGGREVPVASIEEYRR</sequence>
<gene>
    <name evidence="1" type="ORF">HZZ05_10105</name>
</gene>